<feature type="compositionally biased region" description="Low complexity" evidence="1">
    <location>
        <begin position="71"/>
        <end position="97"/>
    </location>
</feature>
<feature type="compositionally biased region" description="Polar residues" evidence="1">
    <location>
        <begin position="104"/>
        <end position="119"/>
    </location>
</feature>
<evidence type="ECO:0000256" key="1">
    <source>
        <dbReference type="SAM" id="MobiDB-lite"/>
    </source>
</evidence>
<feature type="compositionally biased region" description="Basic and acidic residues" evidence="1">
    <location>
        <begin position="250"/>
        <end position="269"/>
    </location>
</feature>
<sequence length="881" mass="96766">MEATTGPRPGHKRNASSKSNLLRAFVSSKSKATPPGDNQPAMRHRSIPFLPPDHPHAGKARVLGERQGNVQSPPSSPSKQQRSVPAPKTSKTGTSSKVKVKTMDGSTSPKKSRSSTNLSAMFAKMNRSSKDLSAVVQKDKENATPPSSSGGQSDTPIWAQFASPDKGKPSSRPSTRDSKSSHNLADEIARYTPRDYSPSKQRNFNGSLDQPSTRPTLNSRPKSAYVLPNEGWAEAIGRRVSGQRASIEGRLSDETQRRESQEQHRRVSGERPVLLKRSHTERKVSGSSGEQAVGKEKLNVLKRGSRVMTAVAAFQGKGKGDQTAAPEPGLDPKAVDDAFEAVLHSRQIPEPMRQKMRSLTLRVKADFIKQDLGSKNAGKGPDGSLTSGGKDGAQSPEDARKRDSPDDRRSREEDAKSTKRSRSRPRSRTFTFSKGDKRGDTSPTKERSKSKSRPTSIHIPSDNTAISPTTGTPKSPFGSLGRKPAVSAIPADYIKYLQSNRDPTKIEVGRLHKLRILLRNETVAWVDSFLALGGMTEIVGLLHRIMGLEWREEHEDQLFHETLLCLKGLCTTERAMEELAKVADELFPALLGMLFDEEKKGPAEYGTRTVIVNVLFNFLASAANSSTETLEERARRILSYLGEPQKAEDERPVDFVLDMRTPRPYRLWCREVTNVTREVFWIFLHHLNVVSLPKHNKDEASAIDCATDEERARTLNATYTLRHFPGSRAPVPAAPYIGGVEWDATTYITSHLDLLNGLLASLPTCPARNALRADLRASGFEKTMGATLRTCKEKFYSGVHDGLRAWVGAASEDGWGTGFVREGPTDEERVEKHRARSASPKKKREEGPPRLEEVRVEALPALELDLGGGGGGAGGDEGWLE</sequence>
<feature type="compositionally biased region" description="Basic and acidic residues" evidence="1">
    <location>
        <begin position="174"/>
        <end position="193"/>
    </location>
</feature>
<dbReference type="InterPro" id="IPR010473">
    <property type="entry name" value="GTPase-bd"/>
</dbReference>
<dbReference type="SUPFAM" id="SSF48371">
    <property type="entry name" value="ARM repeat"/>
    <property type="match status" value="1"/>
</dbReference>
<feature type="compositionally biased region" description="Gly residues" evidence="1">
    <location>
        <begin position="866"/>
        <end position="881"/>
    </location>
</feature>
<feature type="compositionally biased region" description="Basic and acidic residues" evidence="1">
    <location>
        <begin position="843"/>
        <end position="854"/>
    </location>
</feature>
<organism evidence="3 4">
    <name type="scientific">Friedmanniomyces simplex</name>
    <dbReference type="NCBI Taxonomy" id="329884"/>
    <lineage>
        <taxon>Eukaryota</taxon>
        <taxon>Fungi</taxon>
        <taxon>Dikarya</taxon>
        <taxon>Ascomycota</taxon>
        <taxon>Pezizomycotina</taxon>
        <taxon>Dothideomycetes</taxon>
        <taxon>Dothideomycetidae</taxon>
        <taxon>Mycosphaerellales</taxon>
        <taxon>Teratosphaeriaceae</taxon>
        <taxon>Friedmanniomyces</taxon>
    </lineage>
</organism>
<reference evidence="3 4" key="1">
    <citation type="submission" date="2017-03" db="EMBL/GenBank/DDBJ databases">
        <title>Genomes of endolithic fungi from Antarctica.</title>
        <authorList>
            <person name="Coleine C."/>
            <person name="Masonjones S."/>
            <person name="Stajich J.E."/>
        </authorList>
    </citation>
    <scope>NUCLEOTIDE SEQUENCE [LARGE SCALE GENOMIC DNA]</scope>
    <source>
        <strain evidence="3 4">CCFEE 5184</strain>
    </source>
</reference>
<feature type="compositionally biased region" description="Basic residues" evidence="1">
    <location>
        <begin position="418"/>
        <end position="427"/>
    </location>
</feature>
<dbReference type="InterPro" id="IPR011989">
    <property type="entry name" value="ARM-like"/>
</dbReference>
<dbReference type="Gene3D" id="1.25.10.10">
    <property type="entry name" value="Leucine-rich Repeat Variant"/>
    <property type="match status" value="1"/>
</dbReference>
<evidence type="ECO:0000259" key="2">
    <source>
        <dbReference type="SMART" id="SM01140"/>
    </source>
</evidence>
<dbReference type="Pfam" id="PF06371">
    <property type="entry name" value="Drf_GBD"/>
    <property type="match status" value="1"/>
</dbReference>
<protein>
    <recommendedName>
        <fullName evidence="2">Formin GTPase-binding domain-containing protein</fullName>
    </recommendedName>
</protein>
<evidence type="ECO:0000313" key="3">
    <source>
        <dbReference type="EMBL" id="TKA72681.1"/>
    </source>
</evidence>
<feature type="region of interest" description="Disordered" evidence="1">
    <location>
        <begin position="862"/>
        <end position="881"/>
    </location>
</feature>
<feature type="compositionally biased region" description="Basic and acidic residues" evidence="1">
    <location>
        <begin position="397"/>
        <end position="417"/>
    </location>
</feature>
<feature type="domain" description="Formin GTPase-binding" evidence="2">
    <location>
        <begin position="327"/>
        <end position="621"/>
    </location>
</feature>
<dbReference type="Proteomes" id="UP000309340">
    <property type="component" value="Unassembled WGS sequence"/>
</dbReference>
<dbReference type="SMART" id="SM01140">
    <property type="entry name" value="Drf_GBD"/>
    <property type="match status" value="1"/>
</dbReference>
<dbReference type="GO" id="GO:0030036">
    <property type="term" value="P:actin cytoskeleton organization"/>
    <property type="evidence" value="ECO:0007669"/>
    <property type="project" value="InterPro"/>
</dbReference>
<gene>
    <name evidence="3" type="ORF">B0A55_06280</name>
</gene>
<dbReference type="OrthoDB" id="2155261at2759"/>
<feature type="compositionally biased region" description="Polar residues" evidence="1">
    <location>
        <begin position="461"/>
        <end position="473"/>
    </location>
</feature>
<dbReference type="AlphaFoldDB" id="A0A4U0X9G1"/>
<dbReference type="GO" id="GO:0031267">
    <property type="term" value="F:small GTPase binding"/>
    <property type="evidence" value="ECO:0007669"/>
    <property type="project" value="InterPro"/>
</dbReference>
<dbReference type="EMBL" id="NAJQ01000299">
    <property type="protein sequence ID" value="TKA72681.1"/>
    <property type="molecule type" value="Genomic_DNA"/>
</dbReference>
<dbReference type="InterPro" id="IPR016024">
    <property type="entry name" value="ARM-type_fold"/>
</dbReference>
<feature type="region of interest" description="Disordered" evidence="1">
    <location>
        <begin position="1"/>
        <end position="298"/>
    </location>
</feature>
<feature type="compositionally biased region" description="Basic residues" evidence="1">
    <location>
        <begin position="832"/>
        <end position="842"/>
    </location>
</feature>
<dbReference type="GO" id="GO:0003779">
    <property type="term" value="F:actin binding"/>
    <property type="evidence" value="ECO:0007669"/>
    <property type="project" value="InterPro"/>
</dbReference>
<feature type="compositionally biased region" description="Polar residues" evidence="1">
    <location>
        <begin position="144"/>
        <end position="155"/>
    </location>
</feature>
<proteinExistence type="predicted"/>
<keyword evidence="4" id="KW-1185">Reference proteome</keyword>
<feature type="region of interest" description="Disordered" evidence="1">
    <location>
        <begin position="817"/>
        <end position="854"/>
    </location>
</feature>
<feature type="compositionally biased region" description="Basic and acidic residues" evidence="1">
    <location>
        <begin position="434"/>
        <end position="449"/>
    </location>
</feature>
<feature type="compositionally biased region" description="Polar residues" evidence="1">
    <location>
        <begin position="198"/>
        <end position="221"/>
    </location>
</feature>
<accession>A0A4U0X9G1</accession>
<evidence type="ECO:0000313" key="4">
    <source>
        <dbReference type="Proteomes" id="UP000309340"/>
    </source>
</evidence>
<feature type="region of interest" description="Disordered" evidence="1">
    <location>
        <begin position="368"/>
        <end position="481"/>
    </location>
</feature>
<comment type="caution">
    <text evidence="3">The sequence shown here is derived from an EMBL/GenBank/DDBJ whole genome shotgun (WGS) entry which is preliminary data.</text>
</comment>
<name>A0A4U0X9G1_9PEZI</name>